<keyword evidence="3" id="KW-1185">Reference proteome</keyword>
<feature type="transmembrane region" description="Helical" evidence="1">
    <location>
        <begin position="168"/>
        <end position="191"/>
    </location>
</feature>
<dbReference type="Proteomes" id="UP000203229">
    <property type="component" value="Chromosome"/>
</dbReference>
<keyword evidence="1" id="KW-0812">Transmembrane</keyword>
<keyword evidence="1" id="KW-1133">Transmembrane helix</keyword>
<evidence type="ECO:0008006" key="4">
    <source>
        <dbReference type="Google" id="ProtNLM"/>
    </source>
</evidence>
<feature type="transmembrane region" description="Helical" evidence="1">
    <location>
        <begin position="12"/>
        <end position="34"/>
    </location>
</feature>
<dbReference type="RefSeq" id="WP_094049179.1">
    <property type="nucleotide sequence ID" value="NZ_CP022535.1"/>
</dbReference>
<accession>A0A222EQ01</accession>
<reference evidence="2 3" key="1">
    <citation type="submission" date="2017-07" db="EMBL/GenBank/DDBJ databases">
        <title>Complete genome sequence of Spiroplasma corruscae EC-1 (DSM 19793).</title>
        <authorList>
            <person name="Tsai Y.-M."/>
            <person name="Lo W.-S."/>
            <person name="Kuo C.-H."/>
        </authorList>
    </citation>
    <scope>NUCLEOTIDE SEQUENCE [LARGE SCALE GENOMIC DNA]</scope>
    <source>
        <strain evidence="2 3">EC-1</strain>
    </source>
</reference>
<evidence type="ECO:0000313" key="2">
    <source>
        <dbReference type="EMBL" id="ASP28441.1"/>
    </source>
</evidence>
<dbReference type="KEGG" id="scou:SCORR_v1c06690"/>
<feature type="transmembrane region" description="Helical" evidence="1">
    <location>
        <begin position="124"/>
        <end position="148"/>
    </location>
</feature>
<dbReference type="EMBL" id="CP022535">
    <property type="protein sequence ID" value="ASP28441.1"/>
    <property type="molecule type" value="Genomic_DNA"/>
</dbReference>
<dbReference type="AlphaFoldDB" id="A0A222EQ01"/>
<gene>
    <name evidence="2" type="ORF">SCORR_v1c06690</name>
</gene>
<sequence>MSLNKKYLIRTVYSAVVLIFIIVSALAIGTSSVITDGKETITRVFKGWGKDDASNLDNNSVTTGFGGISDLFDKSNNSINGLSKNLVIISVIAFIFALAYFLYNIVLYSLSFKKDDLLSNKIQLILDLAFTVLIALMAVIFLSGMGMINNDLNKTLPTNSTEKWKLGTNFIASAALILIGLIGHVVGVSLLNTKYK</sequence>
<dbReference type="OrthoDB" id="389748at2"/>
<protein>
    <recommendedName>
        <fullName evidence="4">Transmembrane protein</fullName>
    </recommendedName>
</protein>
<evidence type="ECO:0000256" key="1">
    <source>
        <dbReference type="SAM" id="Phobius"/>
    </source>
</evidence>
<keyword evidence="1" id="KW-0472">Membrane</keyword>
<evidence type="ECO:0000313" key="3">
    <source>
        <dbReference type="Proteomes" id="UP000203229"/>
    </source>
</evidence>
<feature type="transmembrane region" description="Helical" evidence="1">
    <location>
        <begin position="86"/>
        <end position="112"/>
    </location>
</feature>
<name>A0A222EQ01_9MOLU</name>
<proteinExistence type="predicted"/>
<organism evidence="2 3">
    <name type="scientific">Spiroplasma corruscae</name>
    <dbReference type="NCBI Taxonomy" id="216934"/>
    <lineage>
        <taxon>Bacteria</taxon>
        <taxon>Bacillati</taxon>
        <taxon>Mycoplasmatota</taxon>
        <taxon>Mollicutes</taxon>
        <taxon>Entomoplasmatales</taxon>
        <taxon>Spiroplasmataceae</taxon>
        <taxon>Spiroplasma</taxon>
    </lineage>
</organism>